<reference evidence="1" key="1">
    <citation type="submission" date="2013-11" db="EMBL/GenBank/DDBJ databases">
        <title>Genome sequence of the fusiform rust pathogen reveals effectors for host alternation and coevolution with pine.</title>
        <authorList>
            <consortium name="DOE Joint Genome Institute"/>
            <person name="Smith K."/>
            <person name="Pendleton A."/>
            <person name="Kubisiak T."/>
            <person name="Anderson C."/>
            <person name="Salamov A."/>
            <person name="Aerts A."/>
            <person name="Riley R."/>
            <person name="Clum A."/>
            <person name="Lindquist E."/>
            <person name="Ence D."/>
            <person name="Campbell M."/>
            <person name="Kronenberg Z."/>
            <person name="Feau N."/>
            <person name="Dhillon B."/>
            <person name="Hamelin R."/>
            <person name="Burleigh J."/>
            <person name="Smith J."/>
            <person name="Yandell M."/>
            <person name="Nelson C."/>
            <person name="Grigoriev I."/>
            <person name="Davis J."/>
        </authorList>
    </citation>
    <scope>NUCLEOTIDE SEQUENCE</scope>
    <source>
        <strain evidence="1">G11</strain>
    </source>
</reference>
<evidence type="ECO:0000313" key="1">
    <source>
        <dbReference type="EMBL" id="KAG0140110.1"/>
    </source>
</evidence>
<dbReference type="AlphaFoldDB" id="A0A9P6T610"/>
<protein>
    <submittedName>
        <fullName evidence="1">Uncharacterized protein</fullName>
    </submittedName>
</protein>
<gene>
    <name evidence="1" type="ORF">CROQUDRAFT_100568</name>
</gene>
<evidence type="ECO:0000313" key="2">
    <source>
        <dbReference type="Proteomes" id="UP000886653"/>
    </source>
</evidence>
<accession>A0A9P6T610</accession>
<sequence>MRLRSRKPDLCLPPNSGPANDDLVITQPMVGTSLVNESLASQRKEIRTEFNKHFAQTAEKLQPVFEFLRWDECEKKWVVGRRELLWFDPNTTLISLPLVPIKVPIKELISS</sequence>
<proteinExistence type="predicted"/>
<dbReference type="EMBL" id="MU167474">
    <property type="protein sequence ID" value="KAG0140110.1"/>
    <property type="molecule type" value="Genomic_DNA"/>
</dbReference>
<keyword evidence="2" id="KW-1185">Reference proteome</keyword>
<name>A0A9P6T610_9BASI</name>
<organism evidence="1 2">
    <name type="scientific">Cronartium quercuum f. sp. fusiforme G11</name>
    <dbReference type="NCBI Taxonomy" id="708437"/>
    <lineage>
        <taxon>Eukaryota</taxon>
        <taxon>Fungi</taxon>
        <taxon>Dikarya</taxon>
        <taxon>Basidiomycota</taxon>
        <taxon>Pucciniomycotina</taxon>
        <taxon>Pucciniomycetes</taxon>
        <taxon>Pucciniales</taxon>
        <taxon>Coleosporiaceae</taxon>
        <taxon>Cronartium</taxon>
    </lineage>
</organism>
<comment type="caution">
    <text evidence="1">The sequence shown here is derived from an EMBL/GenBank/DDBJ whole genome shotgun (WGS) entry which is preliminary data.</text>
</comment>
<dbReference type="Proteomes" id="UP000886653">
    <property type="component" value="Unassembled WGS sequence"/>
</dbReference>